<keyword evidence="8" id="KW-1185">Reference proteome</keyword>
<keyword evidence="5" id="KW-0418">Kinase</keyword>
<dbReference type="SUPFAM" id="SSF55874">
    <property type="entry name" value="ATPase domain of HSP90 chaperone/DNA topoisomerase II/histidine kinase"/>
    <property type="match status" value="1"/>
</dbReference>
<protein>
    <recommendedName>
        <fullName evidence="2">histidine kinase</fullName>
        <ecNumber evidence="2">2.7.13.3</ecNumber>
    </recommendedName>
</protein>
<dbReference type="InterPro" id="IPR036097">
    <property type="entry name" value="HisK_dim/P_sf"/>
</dbReference>
<dbReference type="GO" id="GO:0000155">
    <property type="term" value="F:phosphorelay sensor kinase activity"/>
    <property type="evidence" value="ECO:0007669"/>
    <property type="project" value="InterPro"/>
</dbReference>
<evidence type="ECO:0000256" key="1">
    <source>
        <dbReference type="ARBA" id="ARBA00000085"/>
    </source>
</evidence>
<dbReference type="InterPro" id="IPR003018">
    <property type="entry name" value="GAF"/>
</dbReference>
<dbReference type="AlphaFoldDB" id="A0A2S1LRP4"/>
<evidence type="ECO:0000256" key="2">
    <source>
        <dbReference type="ARBA" id="ARBA00012438"/>
    </source>
</evidence>
<keyword evidence="4" id="KW-0808">Transferase</keyword>
<dbReference type="FunFam" id="3.30.565.10:FF:000006">
    <property type="entry name" value="Sensor histidine kinase WalK"/>
    <property type="match status" value="1"/>
</dbReference>
<keyword evidence="3" id="KW-0597">Phosphoprotein</keyword>
<dbReference type="PRINTS" id="PR00344">
    <property type="entry name" value="BCTRLSENSOR"/>
</dbReference>
<comment type="catalytic activity">
    <reaction evidence="1">
        <text>ATP + protein L-histidine = ADP + protein N-phospho-L-histidine.</text>
        <dbReference type="EC" id="2.7.13.3"/>
    </reaction>
</comment>
<dbReference type="InterPro" id="IPR029016">
    <property type="entry name" value="GAF-like_dom_sf"/>
</dbReference>
<dbReference type="OrthoDB" id="9811889at2"/>
<dbReference type="InterPro" id="IPR004358">
    <property type="entry name" value="Sig_transdc_His_kin-like_C"/>
</dbReference>
<evidence type="ECO:0000256" key="3">
    <source>
        <dbReference type="ARBA" id="ARBA00022553"/>
    </source>
</evidence>
<dbReference type="SMART" id="SM00388">
    <property type="entry name" value="HisKA"/>
    <property type="match status" value="1"/>
</dbReference>
<dbReference type="RefSeq" id="WP_108737856.1">
    <property type="nucleotide sequence ID" value="NZ_CP020919.1"/>
</dbReference>
<dbReference type="Gene3D" id="3.30.565.10">
    <property type="entry name" value="Histidine kinase-like ATPase, C-terminal domain"/>
    <property type="match status" value="1"/>
</dbReference>
<dbReference type="Pfam" id="PF01590">
    <property type="entry name" value="GAF"/>
    <property type="match status" value="1"/>
</dbReference>
<dbReference type="Proteomes" id="UP000244677">
    <property type="component" value="Chromosome"/>
</dbReference>
<dbReference type="SMART" id="SM00387">
    <property type="entry name" value="HATPase_c"/>
    <property type="match status" value="1"/>
</dbReference>
<dbReference type="EC" id="2.7.13.3" evidence="2"/>
<proteinExistence type="predicted"/>
<dbReference type="PANTHER" id="PTHR43547">
    <property type="entry name" value="TWO-COMPONENT HISTIDINE KINASE"/>
    <property type="match status" value="1"/>
</dbReference>
<gene>
    <name evidence="7" type="ORF">FK004_14385</name>
</gene>
<evidence type="ECO:0000259" key="6">
    <source>
        <dbReference type="PROSITE" id="PS50109"/>
    </source>
</evidence>
<evidence type="ECO:0000313" key="8">
    <source>
        <dbReference type="Proteomes" id="UP000244677"/>
    </source>
</evidence>
<organism evidence="7 8">
    <name type="scientific">Flavobacterium kingsejongi</name>
    <dbReference type="NCBI Taxonomy" id="1678728"/>
    <lineage>
        <taxon>Bacteria</taxon>
        <taxon>Pseudomonadati</taxon>
        <taxon>Bacteroidota</taxon>
        <taxon>Flavobacteriia</taxon>
        <taxon>Flavobacteriales</taxon>
        <taxon>Flavobacteriaceae</taxon>
        <taxon>Flavobacterium</taxon>
    </lineage>
</organism>
<sequence>MITTKPQTIIPENDKSRLEKLYEYQILDTHPEDTFDKIALLASQIFDTPHAYITFVDEKRVFFKSMISNTPNKISQVLRENSLCSLAILNTKITVFNDTLLSPELQSNSMVKCPKGIRFYAGAPLKSPEGFLLGAVCVTDTVPREVTEKQLKMLKTLSTLVVDELEDRLRYKKVIKAQNDLMGITLHEIKNPLASIKLANDILKMDLKRVPKMADMIKKSVDSIQYKLTDLLKLSEMEDTEFKLSIQETSLKLMLDRMISSFELIANRKGQKIILDYDSSIPKINVDKNKITDVLHNLLSNAIKYSYPNTLIRVIAKLSGDCVEIEFQDEGQGLSNTDLDKLFVKFAKLSSSPTGKESSNGLGLSICKSLVELHKGKIYATSKGKEQGASFIISLPVIFQSELEYLNR</sequence>
<name>A0A2S1LRP4_9FLAO</name>
<dbReference type="Pfam" id="PF02518">
    <property type="entry name" value="HATPase_c"/>
    <property type="match status" value="1"/>
</dbReference>
<evidence type="ECO:0000256" key="5">
    <source>
        <dbReference type="ARBA" id="ARBA00022777"/>
    </source>
</evidence>
<feature type="domain" description="Histidine kinase" evidence="6">
    <location>
        <begin position="184"/>
        <end position="399"/>
    </location>
</feature>
<dbReference type="SUPFAM" id="SSF55781">
    <property type="entry name" value="GAF domain-like"/>
    <property type="match status" value="1"/>
</dbReference>
<dbReference type="InterPro" id="IPR036890">
    <property type="entry name" value="HATPase_C_sf"/>
</dbReference>
<dbReference type="CDD" id="cd00082">
    <property type="entry name" value="HisKA"/>
    <property type="match status" value="1"/>
</dbReference>
<dbReference type="SUPFAM" id="SSF47384">
    <property type="entry name" value="Homodimeric domain of signal transducing histidine kinase"/>
    <property type="match status" value="1"/>
</dbReference>
<dbReference type="Pfam" id="PF00512">
    <property type="entry name" value="HisKA"/>
    <property type="match status" value="1"/>
</dbReference>
<dbReference type="InterPro" id="IPR003594">
    <property type="entry name" value="HATPase_dom"/>
</dbReference>
<dbReference type="Gene3D" id="3.30.450.40">
    <property type="match status" value="1"/>
</dbReference>
<dbReference type="Gene3D" id="1.10.287.130">
    <property type="match status" value="1"/>
</dbReference>
<dbReference type="InterPro" id="IPR003661">
    <property type="entry name" value="HisK_dim/P_dom"/>
</dbReference>
<dbReference type="InterPro" id="IPR005467">
    <property type="entry name" value="His_kinase_dom"/>
</dbReference>
<dbReference type="EMBL" id="CP020919">
    <property type="protein sequence ID" value="AWG26331.1"/>
    <property type="molecule type" value="Genomic_DNA"/>
</dbReference>
<dbReference type="KEGG" id="fki:FK004_14385"/>
<dbReference type="PROSITE" id="PS50109">
    <property type="entry name" value="HIS_KIN"/>
    <property type="match status" value="1"/>
</dbReference>
<dbReference type="PANTHER" id="PTHR43547:SF2">
    <property type="entry name" value="HYBRID SIGNAL TRANSDUCTION HISTIDINE KINASE C"/>
    <property type="match status" value="1"/>
</dbReference>
<reference evidence="7 8" key="1">
    <citation type="submission" date="2017-04" db="EMBL/GenBank/DDBJ databases">
        <title>Complete genome sequence of Flavobacterium kingsejong AJ004.</title>
        <authorList>
            <person name="Lee P.C."/>
        </authorList>
    </citation>
    <scope>NUCLEOTIDE SEQUENCE [LARGE SCALE GENOMIC DNA]</scope>
    <source>
        <strain evidence="7 8">AJ004</strain>
    </source>
</reference>
<accession>A0A2S1LRP4</accession>
<evidence type="ECO:0000313" key="7">
    <source>
        <dbReference type="EMBL" id="AWG26331.1"/>
    </source>
</evidence>
<evidence type="ECO:0000256" key="4">
    <source>
        <dbReference type="ARBA" id="ARBA00022679"/>
    </source>
</evidence>